<dbReference type="EMBL" id="JAADYS010002545">
    <property type="protein sequence ID" value="KAF4458152.1"/>
    <property type="molecule type" value="Genomic_DNA"/>
</dbReference>
<evidence type="ECO:0000313" key="3">
    <source>
        <dbReference type="Proteomes" id="UP000554235"/>
    </source>
</evidence>
<keyword evidence="3" id="KW-1185">Reference proteome</keyword>
<organism evidence="2 3">
    <name type="scientific">Fusarium albosuccineum</name>
    <dbReference type="NCBI Taxonomy" id="1237068"/>
    <lineage>
        <taxon>Eukaryota</taxon>
        <taxon>Fungi</taxon>
        <taxon>Dikarya</taxon>
        <taxon>Ascomycota</taxon>
        <taxon>Pezizomycotina</taxon>
        <taxon>Sordariomycetes</taxon>
        <taxon>Hypocreomycetidae</taxon>
        <taxon>Hypocreales</taxon>
        <taxon>Nectriaceae</taxon>
        <taxon>Fusarium</taxon>
        <taxon>Fusarium decemcellulare species complex</taxon>
    </lineage>
</organism>
<protein>
    <recommendedName>
        <fullName evidence="1">2EXR domain-containing protein</fullName>
    </recommendedName>
</protein>
<sequence length="293" mass="33328">MSTSAPDPSLASKVYQVISSPFRLLHSIIPRVSYEVTVATSSGSRLLNLRTELGSPISQETDDSTSSVVVEAPKTFPQFKKLPPELRSKIWEYALSEPRIFWPGENHASWETINFVHKPPAARQTCHEARQVSQKLGVMAFGQSGTIKKGLWFNLSSDILYLDKICFLTNNELLPTVREEVRNVALDWDECCYFDDYSGLLRDILGAFPRCRKIIFVERTGELLLGGIAFFAMQDEEECTWSDEDWKWGDVKEGMSLEWRSKKLLKELGITEKQLPSIEAVEAIPVRQKKNHN</sequence>
<feature type="domain" description="2EXR" evidence="1">
    <location>
        <begin position="76"/>
        <end position="160"/>
    </location>
</feature>
<evidence type="ECO:0000259" key="1">
    <source>
        <dbReference type="Pfam" id="PF20150"/>
    </source>
</evidence>
<dbReference type="OrthoDB" id="3561261at2759"/>
<comment type="caution">
    <text evidence="2">The sequence shown here is derived from an EMBL/GenBank/DDBJ whole genome shotgun (WGS) entry which is preliminary data.</text>
</comment>
<gene>
    <name evidence="2" type="ORF">FALBO_15067</name>
</gene>
<reference evidence="2 3" key="1">
    <citation type="submission" date="2020-01" db="EMBL/GenBank/DDBJ databases">
        <title>Identification and distribution of gene clusters putatively required for synthesis of sphingolipid metabolism inhibitors in phylogenetically diverse species of the filamentous fungus Fusarium.</title>
        <authorList>
            <person name="Kim H.-S."/>
            <person name="Busman M."/>
            <person name="Brown D.W."/>
            <person name="Divon H."/>
            <person name="Uhlig S."/>
            <person name="Proctor R.H."/>
        </authorList>
    </citation>
    <scope>NUCLEOTIDE SEQUENCE [LARGE SCALE GENOMIC DNA]</scope>
    <source>
        <strain evidence="2 3">NRRL 20459</strain>
    </source>
</reference>
<proteinExistence type="predicted"/>
<accession>A0A8H4KVQ8</accession>
<dbReference type="Proteomes" id="UP000554235">
    <property type="component" value="Unassembled WGS sequence"/>
</dbReference>
<dbReference type="PANTHER" id="PTHR35910:SF6">
    <property type="entry name" value="2EXR DOMAIN-CONTAINING PROTEIN"/>
    <property type="match status" value="1"/>
</dbReference>
<dbReference type="AlphaFoldDB" id="A0A8H4KVQ8"/>
<name>A0A8H4KVQ8_9HYPO</name>
<dbReference type="PANTHER" id="PTHR35910">
    <property type="entry name" value="2EXR DOMAIN-CONTAINING PROTEIN"/>
    <property type="match status" value="1"/>
</dbReference>
<dbReference type="Pfam" id="PF20150">
    <property type="entry name" value="2EXR"/>
    <property type="match status" value="1"/>
</dbReference>
<dbReference type="InterPro" id="IPR045518">
    <property type="entry name" value="2EXR"/>
</dbReference>
<evidence type="ECO:0000313" key="2">
    <source>
        <dbReference type="EMBL" id="KAF4458152.1"/>
    </source>
</evidence>